<dbReference type="RefSeq" id="WP_045273455.1">
    <property type="nucleotide sequence ID" value="NZ_JYIX01000039.1"/>
</dbReference>
<evidence type="ECO:0000313" key="4">
    <source>
        <dbReference type="EMBL" id="KJL31306.1"/>
    </source>
</evidence>
<dbReference type="STRING" id="582680.RS86_03425"/>
<sequence length="167" mass="17920">MQTIEIGVPGTADADGIVRTYLTEVVSRYHGRPATDGELSVALADEPYDDLQGDTGILLLARDGGAAVACAGARFVEGDAELTKVFTLPSARGRGIARRLILALEEAARDRGARSLRLNTRSDLVEACAMYEGLGFRSVEAFNAEPYADRWYRKDLTSAAEQTPTGP</sequence>
<keyword evidence="5" id="KW-1185">Reference proteome</keyword>
<protein>
    <submittedName>
        <fullName evidence="4">Putative acetyltransferase</fullName>
    </submittedName>
</protein>
<dbReference type="Pfam" id="PF00583">
    <property type="entry name" value="Acetyltransf_1"/>
    <property type="match status" value="1"/>
</dbReference>
<keyword evidence="1 4" id="KW-0808">Transferase</keyword>
<dbReference type="InterPro" id="IPR050832">
    <property type="entry name" value="Bact_Acetyltransf"/>
</dbReference>
<dbReference type="CDD" id="cd04301">
    <property type="entry name" value="NAT_SF"/>
    <property type="match status" value="1"/>
</dbReference>
<evidence type="ECO:0000256" key="2">
    <source>
        <dbReference type="ARBA" id="ARBA00023315"/>
    </source>
</evidence>
<dbReference type="PANTHER" id="PTHR43877:SF2">
    <property type="entry name" value="AMINOALKYLPHOSPHONATE N-ACETYLTRANSFERASE-RELATED"/>
    <property type="match status" value="1"/>
</dbReference>
<proteinExistence type="predicted"/>
<dbReference type="Gene3D" id="3.40.630.30">
    <property type="match status" value="1"/>
</dbReference>
<dbReference type="EMBL" id="JYIX01000039">
    <property type="protein sequence ID" value="KJL31306.1"/>
    <property type="molecule type" value="Genomic_DNA"/>
</dbReference>
<gene>
    <name evidence="4" type="ORF">RS86_03425</name>
</gene>
<reference evidence="4 5" key="1">
    <citation type="submission" date="2015-02" db="EMBL/GenBank/DDBJ databases">
        <title>Draft genome sequences of ten Microbacterium spp. with emphasis on heavy metal contaminated environments.</title>
        <authorList>
            <person name="Corretto E."/>
        </authorList>
    </citation>
    <scope>NUCLEOTIDE SEQUENCE [LARGE SCALE GENOMIC DNA]</scope>
    <source>
        <strain evidence="4 5">ARN176</strain>
    </source>
</reference>
<dbReference type="PANTHER" id="PTHR43877">
    <property type="entry name" value="AMINOALKYLPHOSPHONATE N-ACETYLTRANSFERASE-RELATED-RELATED"/>
    <property type="match status" value="1"/>
</dbReference>
<evidence type="ECO:0000313" key="5">
    <source>
        <dbReference type="Proteomes" id="UP000033740"/>
    </source>
</evidence>
<evidence type="ECO:0000256" key="1">
    <source>
        <dbReference type="ARBA" id="ARBA00022679"/>
    </source>
</evidence>
<organism evidence="4 5">
    <name type="scientific">Microbacterium azadirachtae</name>
    <dbReference type="NCBI Taxonomy" id="582680"/>
    <lineage>
        <taxon>Bacteria</taxon>
        <taxon>Bacillati</taxon>
        <taxon>Actinomycetota</taxon>
        <taxon>Actinomycetes</taxon>
        <taxon>Micrococcales</taxon>
        <taxon>Microbacteriaceae</taxon>
        <taxon>Microbacterium</taxon>
    </lineage>
</organism>
<dbReference type="AlphaFoldDB" id="A0A0F0LIF5"/>
<feature type="domain" description="N-acetyltransferase" evidence="3">
    <location>
        <begin position="16"/>
        <end position="157"/>
    </location>
</feature>
<dbReference type="Proteomes" id="UP000033740">
    <property type="component" value="Unassembled WGS sequence"/>
</dbReference>
<keyword evidence="2" id="KW-0012">Acyltransferase</keyword>
<accession>A0A0F0LIF5</accession>
<dbReference type="SUPFAM" id="SSF55729">
    <property type="entry name" value="Acyl-CoA N-acyltransferases (Nat)"/>
    <property type="match status" value="1"/>
</dbReference>
<dbReference type="PROSITE" id="PS51186">
    <property type="entry name" value="GNAT"/>
    <property type="match status" value="1"/>
</dbReference>
<evidence type="ECO:0000259" key="3">
    <source>
        <dbReference type="PROSITE" id="PS51186"/>
    </source>
</evidence>
<dbReference type="PATRIC" id="fig|582680.6.peg.3512"/>
<name>A0A0F0LIF5_9MICO</name>
<dbReference type="InterPro" id="IPR000182">
    <property type="entry name" value="GNAT_dom"/>
</dbReference>
<comment type="caution">
    <text evidence="4">The sequence shown here is derived from an EMBL/GenBank/DDBJ whole genome shotgun (WGS) entry which is preliminary data.</text>
</comment>
<dbReference type="GO" id="GO:0016747">
    <property type="term" value="F:acyltransferase activity, transferring groups other than amino-acyl groups"/>
    <property type="evidence" value="ECO:0007669"/>
    <property type="project" value="InterPro"/>
</dbReference>
<dbReference type="InterPro" id="IPR016181">
    <property type="entry name" value="Acyl_CoA_acyltransferase"/>
</dbReference>